<evidence type="ECO:0000313" key="1">
    <source>
        <dbReference type="EMBL" id="PON63270.1"/>
    </source>
</evidence>
<proteinExistence type="predicted"/>
<gene>
    <name evidence="1" type="ORF">PanWU01x14_131800</name>
</gene>
<keyword evidence="2" id="KW-1185">Reference proteome</keyword>
<dbReference type="EMBL" id="JXTB01000105">
    <property type="protein sequence ID" value="PON63270.1"/>
    <property type="molecule type" value="Genomic_DNA"/>
</dbReference>
<organism evidence="1 2">
    <name type="scientific">Parasponia andersonii</name>
    <name type="common">Sponia andersonii</name>
    <dbReference type="NCBI Taxonomy" id="3476"/>
    <lineage>
        <taxon>Eukaryota</taxon>
        <taxon>Viridiplantae</taxon>
        <taxon>Streptophyta</taxon>
        <taxon>Embryophyta</taxon>
        <taxon>Tracheophyta</taxon>
        <taxon>Spermatophyta</taxon>
        <taxon>Magnoliopsida</taxon>
        <taxon>eudicotyledons</taxon>
        <taxon>Gunneridae</taxon>
        <taxon>Pentapetalae</taxon>
        <taxon>rosids</taxon>
        <taxon>fabids</taxon>
        <taxon>Rosales</taxon>
        <taxon>Cannabaceae</taxon>
        <taxon>Parasponia</taxon>
    </lineage>
</organism>
<name>A0A2P5CQF7_PARAD</name>
<protein>
    <submittedName>
        <fullName evidence="1">Uncharacterized protein</fullName>
    </submittedName>
</protein>
<dbReference type="OrthoDB" id="10464268at2759"/>
<dbReference type="Proteomes" id="UP000237105">
    <property type="component" value="Unassembled WGS sequence"/>
</dbReference>
<comment type="caution">
    <text evidence="1">The sequence shown here is derived from an EMBL/GenBank/DDBJ whole genome shotgun (WGS) entry which is preliminary data.</text>
</comment>
<dbReference type="AlphaFoldDB" id="A0A2P5CQF7"/>
<sequence length="79" mass="9267">MFGQSPRHPNLMFLSKTLGMWSFYNSFKIDYKRELFSGKSIKPSELHVSIKTLFDNHTSDLISSIIGKMEMHHFIRMIS</sequence>
<accession>A0A2P5CQF7</accession>
<reference evidence="2" key="1">
    <citation type="submission" date="2016-06" db="EMBL/GenBank/DDBJ databases">
        <title>Parallel loss of symbiosis genes in relatives of nitrogen-fixing non-legume Parasponia.</title>
        <authorList>
            <person name="Van Velzen R."/>
            <person name="Holmer R."/>
            <person name="Bu F."/>
            <person name="Rutten L."/>
            <person name="Van Zeijl A."/>
            <person name="Liu W."/>
            <person name="Santuari L."/>
            <person name="Cao Q."/>
            <person name="Sharma T."/>
            <person name="Shen D."/>
            <person name="Roswanjaya Y."/>
            <person name="Wardhani T."/>
            <person name="Kalhor M.S."/>
            <person name="Jansen J."/>
            <person name="Van den Hoogen J."/>
            <person name="Gungor B."/>
            <person name="Hartog M."/>
            <person name="Hontelez J."/>
            <person name="Verver J."/>
            <person name="Yang W.-C."/>
            <person name="Schijlen E."/>
            <person name="Repin R."/>
            <person name="Schilthuizen M."/>
            <person name="Schranz E."/>
            <person name="Heidstra R."/>
            <person name="Miyata K."/>
            <person name="Fedorova E."/>
            <person name="Kohlen W."/>
            <person name="Bisseling T."/>
            <person name="Smit S."/>
            <person name="Geurts R."/>
        </authorList>
    </citation>
    <scope>NUCLEOTIDE SEQUENCE [LARGE SCALE GENOMIC DNA]</scope>
    <source>
        <strain evidence="2">cv. WU1-14</strain>
    </source>
</reference>
<evidence type="ECO:0000313" key="2">
    <source>
        <dbReference type="Proteomes" id="UP000237105"/>
    </source>
</evidence>